<evidence type="ECO:0000313" key="5">
    <source>
        <dbReference type="EMBL" id="MFE1353508.1"/>
    </source>
</evidence>
<comment type="caution">
    <text evidence="5">The sequence shown here is derived from an EMBL/GenBank/DDBJ whole genome shotgun (WGS) entry which is preliminary data.</text>
</comment>
<dbReference type="Pfam" id="PF01740">
    <property type="entry name" value="STAS"/>
    <property type="match status" value="1"/>
</dbReference>
<dbReference type="CDD" id="cd07043">
    <property type="entry name" value="STAS_anti-anti-sigma_factors"/>
    <property type="match status" value="1"/>
</dbReference>
<dbReference type="NCBIfam" id="TIGR00377">
    <property type="entry name" value="ant_ant_sig"/>
    <property type="match status" value="1"/>
</dbReference>
<keyword evidence="6" id="KW-1185">Reference proteome</keyword>
<feature type="region of interest" description="Disordered" evidence="3">
    <location>
        <begin position="1"/>
        <end position="117"/>
    </location>
</feature>
<evidence type="ECO:0000256" key="2">
    <source>
        <dbReference type="RuleBase" id="RU003749"/>
    </source>
</evidence>
<dbReference type="SUPFAM" id="SSF52091">
    <property type="entry name" value="SpoIIaa-like"/>
    <property type="match status" value="1"/>
</dbReference>
<dbReference type="RefSeq" id="WP_380327398.1">
    <property type="nucleotide sequence ID" value="NZ_JBHYPW010000039.1"/>
</dbReference>
<name>A0ABW6GLR7_9ACTN</name>
<feature type="domain" description="STAS" evidence="4">
    <location>
        <begin position="135"/>
        <end position="233"/>
    </location>
</feature>
<dbReference type="InterPro" id="IPR036513">
    <property type="entry name" value="STAS_dom_sf"/>
</dbReference>
<protein>
    <recommendedName>
        <fullName evidence="2">Anti-sigma factor antagonist</fullName>
    </recommendedName>
</protein>
<evidence type="ECO:0000256" key="3">
    <source>
        <dbReference type="SAM" id="MobiDB-lite"/>
    </source>
</evidence>
<feature type="compositionally biased region" description="Low complexity" evidence="3">
    <location>
        <begin position="56"/>
        <end position="85"/>
    </location>
</feature>
<sequence>MNTANTPEPIDVPAPAADSSTRQALTTAAHAEPAQPRDLSATTPDRFTRGGRHRAPTAAGAAQPAAAAAATARHRPTPGSADRPTARPPAQTPAARTRTEAAPVPAHPRTRTRTRSHRDEPGLRITMTDLPGATVVLRPAGDLDHDRVPELEHALTRALARRPRRLVVDLSAVRFCDTATLHLLFEAHRAARRTHAALLLAQPSAPARRVLEITEMDTVLPTLPTLRDALTRTPGTDT</sequence>
<evidence type="ECO:0000259" key="4">
    <source>
        <dbReference type="PROSITE" id="PS50801"/>
    </source>
</evidence>
<reference evidence="5 6" key="1">
    <citation type="submission" date="2024-09" db="EMBL/GenBank/DDBJ databases">
        <title>The Natural Products Discovery Center: Release of the First 8490 Sequenced Strains for Exploring Actinobacteria Biosynthetic Diversity.</title>
        <authorList>
            <person name="Kalkreuter E."/>
            <person name="Kautsar S.A."/>
            <person name="Yang D."/>
            <person name="Bader C.D."/>
            <person name="Teijaro C.N."/>
            <person name="Fluegel L."/>
            <person name="Davis C.M."/>
            <person name="Simpson J.R."/>
            <person name="Lauterbach L."/>
            <person name="Steele A.D."/>
            <person name="Gui C."/>
            <person name="Meng S."/>
            <person name="Li G."/>
            <person name="Viehrig K."/>
            <person name="Ye F."/>
            <person name="Su P."/>
            <person name="Kiefer A.F."/>
            <person name="Nichols A."/>
            <person name="Cepeda A.J."/>
            <person name="Yan W."/>
            <person name="Fan B."/>
            <person name="Jiang Y."/>
            <person name="Adhikari A."/>
            <person name="Zheng C.-J."/>
            <person name="Schuster L."/>
            <person name="Cowan T.M."/>
            <person name="Smanski M.J."/>
            <person name="Chevrette M.G."/>
            <person name="De Carvalho L.P.S."/>
            <person name="Shen B."/>
        </authorList>
    </citation>
    <scope>NUCLEOTIDE SEQUENCE [LARGE SCALE GENOMIC DNA]</scope>
    <source>
        <strain evidence="5 6">NPDC058753</strain>
    </source>
</reference>
<comment type="similarity">
    <text evidence="1 2">Belongs to the anti-sigma-factor antagonist family.</text>
</comment>
<dbReference type="InterPro" id="IPR002645">
    <property type="entry name" value="STAS_dom"/>
</dbReference>
<accession>A0ABW6GLR7</accession>
<gene>
    <name evidence="5" type="ORF">ACFW6T_16125</name>
</gene>
<dbReference type="PROSITE" id="PS50801">
    <property type="entry name" value="STAS"/>
    <property type="match status" value="1"/>
</dbReference>
<dbReference type="PANTHER" id="PTHR33495:SF2">
    <property type="entry name" value="ANTI-SIGMA FACTOR ANTAGONIST TM_1081-RELATED"/>
    <property type="match status" value="1"/>
</dbReference>
<dbReference type="InterPro" id="IPR003658">
    <property type="entry name" value="Anti-sigma_ant"/>
</dbReference>
<dbReference type="Proteomes" id="UP001599542">
    <property type="component" value="Unassembled WGS sequence"/>
</dbReference>
<organism evidence="5 6">
    <name type="scientific">Kitasatospora phosalacinea</name>
    <dbReference type="NCBI Taxonomy" id="2065"/>
    <lineage>
        <taxon>Bacteria</taxon>
        <taxon>Bacillati</taxon>
        <taxon>Actinomycetota</taxon>
        <taxon>Actinomycetes</taxon>
        <taxon>Kitasatosporales</taxon>
        <taxon>Streptomycetaceae</taxon>
        <taxon>Kitasatospora</taxon>
    </lineage>
</organism>
<dbReference type="PANTHER" id="PTHR33495">
    <property type="entry name" value="ANTI-SIGMA FACTOR ANTAGONIST TM_1081-RELATED-RELATED"/>
    <property type="match status" value="1"/>
</dbReference>
<proteinExistence type="inferred from homology"/>
<feature type="compositionally biased region" description="Low complexity" evidence="3">
    <location>
        <begin position="92"/>
        <end position="104"/>
    </location>
</feature>
<dbReference type="Gene3D" id="3.30.750.24">
    <property type="entry name" value="STAS domain"/>
    <property type="match status" value="1"/>
</dbReference>
<evidence type="ECO:0000313" key="6">
    <source>
        <dbReference type="Proteomes" id="UP001599542"/>
    </source>
</evidence>
<evidence type="ECO:0000256" key="1">
    <source>
        <dbReference type="ARBA" id="ARBA00009013"/>
    </source>
</evidence>
<dbReference type="EMBL" id="JBHYPX010000029">
    <property type="protein sequence ID" value="MFE1353508.1"/>
    <property type="molecule type" value="Genomic_DNA"/>
</dbReference>